<accession>A0AA47E5I5</accession>
<protein>
    <submittedName>
        <fullName evidence="1">Uncharacterized protein</fullName>
    </submittedName>
</protein>
<reference evidence="1" key="1">
    <citation type="submission" date="2022-11" db="EMBL/GenBank/DDBJ databases">
        <title>Genomic of Pseudomonas TF18.</title>
        <authorList>
            <person name="Liu T."/>
        </authorList>
    </citation>
    <scope>NUCLEOTIDE SEQUENCE</scope>
    <source>
        <strain evidence="1">TF18</strain>
    </source>
</reference>
<organism evidence="1 2">
    <name type="scientific">Stutzerimonas frequens</name>
    <dbReference type="NCBI Taxonomy" id="2968969"/>
    <lineage>
        <taxon>Bacteria</taxon>
        <taxon>Pseudomonadati</taxon>
        <taxon>Pseudomonadota</taxon>
        <taxon>Gammaproteobacteria</taxon>
        <taxon>Pseudomonadales</taxon>
        <taxon>Pseudomonadaceae</taxon>
        <taxon>Stutzerimonas</taxon>
    </lineage>
</organism>
<evidence type="ECO:0000313" key="1">
    <source>
        <dbReference type="EMBL" id="WAE54543.1"/>
    </source>
</evidence>
<dbReference type="RefSeq" id="WP_166082557.1">
    <property type="nucleotide sequence ID" value="NZ_CP113257.1"/>
</dbReference>
<name>A0AA47E5I5_9GAMM</name>
<sequence length="54" mass="5956">MQEESGPNGWMMFPLILEGNPHSIIQADMNRRSVALVSCAAFIGCRHLLVVFPA</sequence>
<gene>
    <name evidence="1" type="ORF">OSV15_10450</name>
</gene>
<dbReference type="Proteomes" id="UP001164632">
    <property type="component" value="Chromosome"/>
</dbReference>
<proteinExistence type="predicted"/>
<dbReference type="AlphaFoldDB" id="A0AA47E5I5"/>
<dbReference type="EMBL" id="CP113257">
    <property type="protein sequence ID" value="WAE54543.1"/>
    <property type="molecule type" value="Genomic_DNA"/>
</dbReference>
<evidence type="ECO:0000313" key="2">
    <source>
        <dbReference type="Proteomes" id="UP001164632"/>
    </source>
</evidence>